<keyword evidence="3" id="KW-1185">Reference proteome</keyword>
<dbReference type="SUPFAM" id="SSF47413">
    <property type="entry name" value="lambda repressor-like DNA-binding domains"/>
    <property type="match status" value="1"/>
</dbReference>
<dbReference type="RefSeq" id="WP_138893941.1">
    <property type="nucleotide sequence ID" value="NZ_BMVO01000036.1"/>
</dbReference>
<protein>
    <submittedName>
        <fullName evidence="2">Transcriptional regulator</fullName>
    </submittedName>
</protein>
<sequence length="299" mass="33475">MAANNNPTVRRRRLGAELRRLRQASGLKGSEVAERLMVSQPKISHIENGNRAISPRDVRDLCAIYGVTDPQVINSLMRMARESGQQGWWHAYKDIPQSVYIALETDATSLYTYESMVIPALLQTPAYADAVIGETIPQLTAEQAATRLKVRLRRQHRIYDPVRPLRLWAVLDESALHRAVGSPDIMREQLEHLNALGTEPHITVRVLPYAAGAHPGMSGQFSILQFTDSPAADVVHLDRFTNDLYLDKPSDVQHYSMLYDHLQAQALAPYRSRGLITEVTKRYTRQTAPEAAVSSALTS</sequence>
<comment type="caution">
    <text evidence="2">The sequence shown here is derived from an EMBL/GenBank/DDBJ whole genome shotgun (WGS) entry which is preliminary data.</text>
</comment>
<dbReference type="InterPro" id="IPR001387">
    <property type="entry name" value="Cro/C1-type_HTH"/>
</dbReference>
<dbReference type="Proteomes" id="UP000599437">
    <property type="component" value="Unassembled WGS sequence"/>
</dbReference>
<dbReference type="Pfam" id="PF19054">
    <property type="entry name" value="DUF5753"/>
    <property type="match status" value="1"/>
</dbReference>
<proteinExistence type="predicted"/>
<dbReference type="CDD" id="cd00093">
    <property type="entry name" value="HTH_XRE"/>
    <property type="match status" value="1"/>
</dbReference>
<dbReference type="Pfam" id="PF13560">
    <property type="entry name" value="HTH_31"/>
    <property type="match status" value="1"/>
</dbReference>
<evidence type="ECO:0000259" key="1">
    <source>
        <dbReference type="PROSITE" id="PS50943"/>
    </source>
</evidence>
<gene>
    <name evidence="2" type="ORF">GCM10010346_62220</name>
</gene>
<accession>A0ABQ3ED58</accession>
<evidence type="ECO:0000313" key="3">
    <source>
        <dbReference type="Proteomes" id="UP000599437"/>
    </source>
</evidence>
<dbReference type="SMART" id="SM00530">
    <property type="entry name" value="HTH_XRE"/>
    <property type="match status" value="1"/>
</dbReference>
<feature type="domain" description="HTH cro/C1-type" evidence="1">
    <location>
        <begin position="18"/>
        <end position="73"/>
    </location>
</feature>
<organism evidence="2 3">
    <name type="scientific">Streptomyces chryseus</name>
    <dbReference type="NCBI Taxonomy" id="68186"/>
    <lineage>
        <taxon>Bacteria</taxon>
        <taxon>Bacillati</taxon>
        <taxon>Actinomycetota</taxon>
        <taxon>Actinomycetes</taxon>
        <taxon>Kitasatosporales</taxon>
        <taxon>Streptomycetaceae</taxon>
        <taxon>Streptomyces</taxon>
    </lineage>
</organism>
<dbReference type="Gene3D" id="1.10.260.40">
    <property type="entry name" value="lambda repressor-like DNA-binding domains"/>
    <property type="match status" value="1"/>
</dbReference>
<dbReference type="EMBL" id="BMVO01000036">
    <property type="protein sequence ID" value="GHB30325.1"/>
    <property type="molecule type" value="Genomic_DNA"/>
</dbReference>
<name>A0ABQ3ED58_9ACTN</name>
<evidence type="ECO:0000313" key="2">
    <source>
        <dbReference type="EMBL" id="GHB30325.1"/>
    </source>
</evidence>
<reference evidence="3" key="1">
    <citation type="journal article" date="2019" name="Int. J. Syst. Evol. Microbiol.">
        <title>The Global Catalogue of Microorganisms (GCM) 10K type strain sequencing project: providing services to taxonomists for standard genome sequencing and annotation.</title>
        <authorList>
            <consortium name="The Broad Institute Genomics Platform"/>
            <consortium name="The Broad Institute Genome Sequencing Center for Infectious Disease"/>
            <person name="Wu L."/>
            <person name="Ma J."/>
        </authorList>
    </citation>
    <scope>NUCLEOTIDE SEQUENCE [LARGE SCALE GENOMIC DNA]</scope>
    <source>
        <strain evidence="3">JCM 4737</strain>
    </source>
</reference>
<dbReference type="PROSITE" id="PS50943">
    <property type="entry name" value="HTH_CROC1"/>
    <property type="match status" value="1"/>
</dbReference>
<dbReference type="InterPro" id="IPR043917">
    <property type="entry name" value="DUF5753"/>
</dbReference>
<dbReference type="InterPro" id="IPR010982">
    <property type="entry name" value="Lambda_DNA-bd_dom_sf"/>
</dbReference>